<keyword evidence="7 15" id="KW-0853">WD repeat</keyword>
<evidence type="ECO:0000256" key="8">
    <source>
        <dbReference type="ARBA" id="ARBA00022737"/>
    </source>
</evidence>
<dbReference type="PROSITE" id="PS50850">
    <property type="entry name" value="MFS"/>
    <property type="match status" value="1"/>
</dbReference>
<evidence type="ECO:0000256" key="15">
    <source>
        <dbReference type="PROSITE-ProRule" id="PRU00221"/>
    </source>
</evidence>
<feature type="transmembrane region" description="Helical" evidence="16">
    <location>
        <begin position="390"/>
        <end position="416"/>
    </location>
</feature>
<reference evidence="18" key="1">
    <citation type="journal article" date="2012" name="Nat. Genet.">
        <title>Whole-genome sequence of Schistosoma haematobium.</title>
        <authorList>
            <person name="Young N.D."/>
            <person name="Jex A.R."/>
            <person name="Li B."/>
            <person name="Liu S."/>
            <person name="Yang L."/>
            <person name="Xiong Z."/>
            <person name="Li Y."/>
            <person name="Cantacessi C."/>
            <person name="Hall R.S."/>
            <person name="Xu X."/>
            <person name="Chen F."/>
            <person name="Wu X."/>
            <person name="Zerlotini A."/>
            <person name="Oliveira G."/>
            <person name="Hofmann A."/>
            <person name="Zhang G."/>
            <person name="Fang X."/>
            <person name="Kang Y."/>
            <person name="Campbell B.E."/>
            <person name="Loukas A."/>
            <person name="Ranganathan S."/>
            <person name="Rollinson D."/>
            <person name="Rinaldi G."/>
            <person name="Brindley P.J."/>
            <person name="Yang H."/>
            <person name="Wang J."/>
            <person name="Wang J."/>
            <person name="Gasser R.B."/>
        </authorList>
    </citation>
    <scope>NUCLEOTIDE SEQUENCE [LARGE SCALE GENOMIC DNA]</scope>
</reference>
<dbReference type="InterPro" id="IPR015943">
    <property type="entry name" value="WD40/YVTN_repeat-like_dom_sf"/>
</dbReference>
<dbReference type="SUPFAM" id="SSF103473">
    <property type="entry name" value="MFS general substrate transporter"/>
    <property type="match status" value="1"/>
</dbReference>
<organism evidence="18">
    <name type="scientific">Schistosoma haematobium</name>
    <name type="common">Blood fluke</name>
    <dbReference type="NCBI Taxonomy" id="6185"/>
    <lineage>
        <taxon>Eukaryota</taxon>
        <taxon>Metazoa</taxon>
        <taxon>Spiralia</taxon>
        <taxon>Lophotrochozoa</taxon>
        <taxon>Platyhelminthes</taxon>
        <taxon>Trematoda</taxon>
        <taxon>Digenea</taxon>
        <taxon>Strigeidida</taxon>
        <taxon>Schistosomatoidea</taxon>
        <taxon>Schistosomatidae</taxon>
        <taxon>Schistosoma</taxon>
    </lineage>
</organism>
<evidence type="ECO:0000256" key="12">
    <source>
        <dbReference type="ARBA" id="ARBA00023132"/>
    </source>
</evidence>
<evidence type="ECO:0000256" key="6">
    <source>
        <dbReference type="ARBA" id="ARBA00022448"/>
    </source>
</evidence>
<feature type="repeat" description="WD" evidence="15">
    <location>
        <begin position="472"/>
        <end position="513"/>
    </location>
</feature>
<evidence type="ECO:0000256" key="9">
    <source>
        <dbReference type="ARBA" id="ARBA00022816"/>
    </source>
</evidence>
<dbReference type="GO" id="GO:0032527">
    <property type="term" value="P:protein exit from endoplasmic reticulum"/>
    <property type="evidence" value="ECO:0007669"/>
    <property type="project" value="TreeGrafter"/>
</dbReference>
<feature type="transmembrane region" description="Helical" evidence="16">
    <location>
        <begin position="48"/>
        <end position="65"/>
    </location>
</feature>
<keyword evidence="6" id="KW-0813">Transport</keyword>
<keyword evidence="13" id="KW-0458">Lysosome</keyword>
<evidence type="ECO:0000256" key="11">
    <source>
        <dbReference type="ARBA" id="ARBA00023010"/>
    </source>
</evidence>
<dbReference type="GO" id="GO:0030127">
    <property type="term" value="C:COPII vesicle coat"/>
    <property type="evidence" value="ECO:0007669"/>
    <property type="project" value="TreeGrafter"/>
</dbReference>
<dbReference type="Pfam" id="PF00400">
    <property type="entry name" value="WD40"/>
    <property type="match status" value="3"/>
</dbReference>
<dbReference type="InterPro" id="IPR036259">
    <property type="entry name" value="MFS_trans_sf"/>
</dbReference>
<keyword evidence="12" id="KW-0906">Nuclear pore complex</keyword>
<dbReference type="SMART" id="SM00320">
    <property type="entry name" value="WD40"/>
    <property type="match status" value="4"/>
</dbReference>
<keyword evidence="14" id="KW-0539">Nucleus</keyword>
<protein>
    <recommendedName>
        <fullName evidence="5">Protein SEC13 homolog</fullName>
    </recommendedName>
</protein>
<dbReference type="Gene3D" id="1.20.1250.20">
    <property type="entry name" value="MFS general substrate transporter like domains"/>
    <property type="match status" value="2"/>
</dbReference>
<feature type="transmembrane region" description="Helical" evidence="16">
    <location>
        <begin position="363"/>
        <end position="384"/>
    </location>
</feature>
<keyword evidence="8" id="KW-0677">Repeat</keyword>
<dbReference type="GO" id="GO:0022857">
    <property type="term" value="F:transmembrane transporter activity"/>
    <property type="evidence" value="ECO:0007669"/>
    <property type="project" value="InterPro"/>
</dbReference>
<keyword evidence="16" id="KW-0472">Membrane</keyword>
<evidence type="ECO:0000256" key="5">
    <source>
        <dbReference type="ARBA" id="ARBA00019195"/>
    </source>
</evidence>
<evidence type="ECO:0000256" key="16">
    <source>
        <dbReference type="SAM" id="Phobius"/>
    </source>
</evidence>
<dbReference type="AlphaFoldDB" id="A0A095BZW2"/>
<accession>A0A095BZW2</accession>
<dbReference type="GO" id="GO:0031080">
    <property type="term" value="C:nuclear pore outer ring"/>
    <property type="evidence" value="ECO:0007669"/>
    <property type="project" value="TreeGrafter"/>
</dbReference>
<dbReference type="GO" id="GO:0005764">
    <property type="term" value="C:lysosome"/>
    <property type="evidence" value="ECO:0007669"/>
    <property type="project" value="UniProtKB-SubCell"/>
</dbReference>
<keyword evidence="16" id="KW-0812">Transmembrane</keyword>
<dbReference type="InterPro" id="IPR001680">
    <property type="entry name" value="WD40_rpt"/>
</dbReference>
<dbReference type="GO" id="GO:0005198">
    <property type="term" value="F:structural molecule activity"/>
    <property type="evidence" value="ECO:0007669"/>
    <property type="project" value="InterPro"/>
</dbReference>
<feature type="transmembrane region" description="Helical" evidence="16">
    <location>
        <begin position="71"/>
        <end position="91"/>
    </location>
</feature>
<feature type="domain" description="Major facilitator superfamily (MFS) profile" evidence="17">
    <location>
        <begin position="1"/>
        <end position="481"/>
    </location>
</feature>
<keyword evidence="16" id="KW-1133">Transmembrane helix</keyword>
<evidence type="ECO:0000256" key="7">
    <source>
        <dbReference type="ARBA" id="ARBA00022574"/>
    </source>
</evidence>
<evidence type="ECO:0000256" key="3">
    <source>
        <dbReference type="ARBA" id="ARBA00004567"/>
    </source>
</evidence>
<evidence type="ECO:0000256" key="14">
    <source>
        <dbReference type="ARBA" id="ARBA00023242"/>
    </source>
</evidence>
<comment type="subcellular location">
    <subcellularLocation>
        <location evidence="2">Lysosome</location>
    </subcellularLocation>
    <subcellularLocation>
        <location evidence="1">Membrane</location>
        <topology evidence="1">Multi-pass membrane protein</topology>
    </subcellularLocation>
    <subcellularLocation>
        <location evidence="3">Nucleus</location>
        <location evidence="3">Nuclear pore complex</location>
    </subcellularLocation>
</comment>
<dbReference type="GO" id="GO:0051028">
    <property type="term" value="P:mRNA transport"/>
    <property type="evidence" value="ECO:0007669"/>
    <property type="project" value="UniProtKB-KW"/>
</dbReference>
<feature type="transmembrane region" description="Helical" evidence="16">
    <location>
        <begin position="325"/>
        <end position="351"/>
    </location>
</feature>
<dbReference type="PROSITE" id="PS50082">
    <property type="entry name" value="WD_REPEATS_2"/>
    <property type="match status" value="2"/>
</dbReference>
<dbReference type="SUPFAM" id="SSF50978">
    <property type="entry name" value="WD40 repeat-like"/>
    <property type="match status" value="1"/>
</dbReference>
<dbReference type="GO" id="GO:0032008">
    <property type="term" value="P:positive regulation of TOR signaling"/>
    <property type="evidence" value="ECO:0007669"/>
    <property type="project" value="TreeGrafter"/>
</dbReference>
<keyword evidence="11" id="KW-0811">Translocation</keyword>
<feature type="transmembrane region" description="Helical" evidence="16">
    <location>
        <begin position="103"/>
        <end position="128"/>
    </location>
</feature>
<dbReference type="InterPro" id="IPR037363">
    <property type="entry name" value="Sec13/Seh1_fam"/>
</dbReference>
<evidence type="ECO:0000256" key="1">
    <source>
        <dbReference type="ARBA" id="ARBA00004141"/>
    </source>
</evidence>
<dbReference type="Pfam" id="PF07690">
    <property type="entry name" value="MFS_1"/>
    <property type="match status" value="2"/>
</dbReference>
<gene>
    <name evidence="18" type="ORF">MS3_02973</name>
</gene>
<evidence type="ECO:0000256" key="13">
    <source>
        <dbReference type="ARBA" id="ARBA00023228"/>
    </source>
</evidence>
<sequence>MYPIIPVEYKGTKSNTHLGSIITAQTLGYTVTKFIGGILMDHLNPLRIFVYSLISASGSLFLLSVSSHQIVWLVSYGLIGLALGSSWPAISKTLRTSVASHELATWWGLISSSSNLAGCMGSWISIVISSYATILLGDLAWIAPFIFVGACCIISALLLNVYLRSQTVDTLNKIDPKNIPTKYFSPSRVTLSNQLFGKHLNSDVKHKSYDDTCQSLMSTSKLDQNSYDTSNQEKRCNEKTSRLSNNCQDKDFTENHDNGVTIQPIKVNIINQISKLFRILSPRQRLLLGTSASVHMFSTFLRYAIGDWIAIMLLNNKHGYSQSTAYLVASSYEFGGIFGSMLVGIVADLNVFSRVFSWPSRRIPLIIIQMLIASGTLCCLSWITNHNASLTILLIISLVLGTTVIGTIALCGVLAVELAPPAFSGTAHALSALIANFGALLAGYPFAVLAEHVNWSGAFLVAGIVSGIQTIDTNHEDMIHDAQLDYYGTTLATASSDHSVKIFDVRNKKQVLIAHLRDHQGPVWSLSWSHPMYGSLLASCGYDRKVIIWQEINGRWGKVFEYAEHASSVNCVCWAPHSYGLTLACASSDGTISILISDETNSWRAFRIPEAHSVGVNSVSWAPSINAEFIFNPTLATTTSTNTMIPPIKRLVSGGCDSLIKIWRHDHFELVT</sequence>
<dbReference type="STRING" id="6185.A0A095BZW2"/>
<feature type="transmembrane region" description="Helical" evidence="16">
    <location>
        <begin position="428"/>
        <end position="447"/>
    </location>
</feature>
<feature type="transmembrane region" description="Helical" evidence="16">
    <location>
        <begin position="140"/>
        <end position="163"/>
    </location>
</feature>
<dbReference type="InterPro" id="IPR020846">
    <property type="entry name" value="MFS_dom"/>
</dbReference>
<evidence type="ECO:0000259" key="17">
    <source>
        <dbReference type="PROSITE" id="PS50850"/>
    </source>
</evidence>
<comment type="similarity">
    <text evidence="4">Belongs to the WD repeat SEC13 family.</text>
</comment>
<dbReference type="InterPro" id="IPR011701">
    <property type="entry name" value="MFS"/>
</dbReference>
<dbReference type="EMBL" id="KL250631">
    <property type="protein sequence ID" value="KGB34743.1"/>
    <property type="molecule type" value="Genomic_DNA"/>
</dbReference>
<dbReference type="PANTHER" id="PTHR11024:SF2">
    <property type="entry name" value="PROTEIN SEC13 HOMOLOG"/>
    <property type="match status" value="1"/>
</dbReference>
<feature type="repeat" description="WD" evidence="15">
    <location>
        <begin position="516"/>
        <end position="550"/>
    </location>
</feature>
<dbReference type="GO" id="GO:0090114">
    <property type="term" value="P:COPII-coated vesicle budding"/>
    <property type="evidence" value="ECO:0007669"/>
    <property type="project" value="TreeGrafter"/>
</dbReference>
<name>A0A095BZW2_SCHHA</name>
<evidence type="ECO:0000256" key="10">
    <source>
        <dbReference type="ARBA" id="ARBA00022927"/>
    </source>
</evidence>
<evidence type="ECO:0000256" key="2">
    <source>
        <dbReference type="ARBA" id="ARBA00004371"/>
    </source>
</evidence>
<dbReference type="GO" id="GO:0006606">
    <property type="term" value="P:protein import into nucleus"/>
    <property type="evidence" value="ECO:0007669"/>
    <property type="project" value="TreeGrafter"/>
</dbReference>
<dbReference type="Gene3D" id="2.130.10.10">
    <property type="entry name" value="YVTN repeat-like/Quinoprotein amine dehydrogenase"/>
    <property type="match status" value="1"/>
</dbReference>
<dbReference type="PANTHER" id="PTHR11024">
    <property type="entry name" value="NUCLEAR PORE COMPLEX PROTEIN SEC13 / SEH1 FAMILY MEMBER"/>
    <property type="match status" value="1"/>
</dbReference>
<evidence type="ECO:0000313" key="18">
    <source>
        <dbReference type="EMBL" id="KGB34743.1"/>
    </source>
</evidence>
<keyword evidence="10" id="KW-0653">Protein transport</keyword>
<evidence type="ECO:0000256" key="4">
    <source>
        <dbReference type="ARBA" id="ARBA00010102"/>
    </source>
</evidence>
<keyword evidence="9" id="KW-0509">mRNA transport</keyword>
<dbReference type="InterPro" id="IPR036322">
    <property type="entry name" value="WD40_repeat_dom_sf"/>
</dbReference>
<proteinExistence type="inferred from homology"/>